<dbReference type="EMBL" id="JABFOF010000007">
    <property type="protein sequence ID" value="KAG2391598.1"/>
    <property type="molecule type" value="Genomic_DNA"/>
</dbReference>
<evidence type="ECO:0000313" key="5">
    <source>
        <dbReference type="Proteomes" id="UP000743370"/>
    </source>
</evidence>
<evidence type="ECO:0000313" key="4">
    <source>
        <dbReference type="Proteomes" id="UP000053144"/>
    </source>
</evidence>
<organism evidence="3 4">
    <name type="scientific">Phaseolus angularis</name>
    <name type="common">Azuki bean</name>
    <name type="synonym">Vigna angularis</name>
    <dbReference type="NCBI Taxonomy" id="3914"/>
    <lineage>
        <taxon>Eukaryota</taxon>
        <taxon>Viridiplantae</taxon>
        <taxon>Streptophyta</taxon>
        <taxon>Embryophyta</taxon>
        <taxon>Tracheophyta</taxon>
        <taxon>Spermatophyta</taxon>
        <taxon>Magnoliopsida</taxon>
        <taxon>eudicotyledons</taxon>
        <taxon>Gunneridae</taxon>
        <taxon>Pentapetalae</taxon>
        <taxon>rosids</taxon>
        <taxon>fabids</taxon>
        <taxon>Fabales</taxon>
        <taxon>Fabaceae</taxon>
        <taxon>Papilionoideae</taxon>
        <taxon>50 kb inversion clade</taxon>
        <taxon>NPAAA clade</taxon>
        <taxon>indigoferoid/millettioid clade</taxon>
        <taxon>Phaseoleae</taxon>
        <taxon>Vigna</taxon>
    </lineage>
</organism>
<reference evidence="2 5" key="3">
    <citation type="submission" date="2020-05" db="EMBL/GenBank/DDBJ databases">
        <title>Vigna angularis (adzuki bean) Var. LongXiaoDou No. 4 denovo assembly.</title>
        <authorList>
            <person name="Xiang H."/>
        </authorList>
    </citation>
    <scope>NUCLEOTIDE SEQUENCE [LARGE SCALE GENOMIC DNA]</scope>
    <source>
        <tissue evidence="2">Leaf</tissue>
    </source>
</reference>
<name>A0A0L9VPP9_PHAAN</name>
<dbReference type="Proteomes" id="UP000743370">
    <property type="component" value="Unassembled WGS sequence"/>
</dbReference>
<accession>A0A0L9VPP9</accession>
<proteinExistence type="predicted"/>
<dbReference type="Gramene" id="KOM56877">
    <property type="protein sequence ID" value="KOM56877"/>
    <property type="gene ID" value="LR48_Vigan10g276900"/>
</dbReference>
<gene>
    <name evidence="2" type="ORF">HKW66_Vig0126410</name>
    <name evidence="3" type="ORF">LR48_Vigan10g276900</name>
</gene>
<evidence type="ECO:0000256" key="1">
    <source>
        <dbReference type="SAM" id="MobiDB-lite"/>
    </source>
</evidence>
<feature type="region of interest" description="Disordered" evidence="1">
    <location>
        <begin position="116"/>
        <end position="135"/>
    </location>
</feature>
<dbReference type="Proteomes" id="UP000053144">
    <property type="component" value="Chromosome 10"/>
</dbReference>
<reference evidence="3" key="2">
    <citation type="submission" date="2015-02" db="EMBL/GenBank/DDBJ databases">
        <authorList>
            <person name="Chooi Y.-H."/>
        </authorList>
    </citation>
    <scope>NUCLEOTIDE SEQUENCE</scope>
    <source>
        <tissue evidence="3">Seedling</tissue>
    </source>
</reference>
<reference evidence="4" key="1">
    <citation type="journal article" date="2015" name="Proc. Natl. Acad. Sci. U.S.A.">
        <title>Genome sequencing of adzuki bean (Vigna angularis) provides insight into high starch and low fat accumulation and domestication.</title>
        <authorList>
            <person name="Yang K."/>
            <person name="Tian Z."/>
            <person name="Chen C."/>
            <person name="Luo L."/>
            <person name="Zhao B."/>
            <person name="Wang Z."/>
            <person name="Yu L."/>
            <person name="Li Y."/>
            <person name="Sun Y."/>
            <person name="Li W."/>
            <person name="Chen Y."/>
            <person name="Li Y."/>
            <person name="Zhang Y."/>
            <person name="Ai D."/>
            <person name="Zhao J."/>
            <person name="Shang C."/>
            <person name="Ma Y."/>
            <person name="Wu B."/>
            <person name="Wang M."/>
            <person name="Gao L."/>
            <person name="Sun D."/>
            <person name="Zhang P."/>
            <person name="Guo F."/>
            <person name="Wang W."/>
            <person name="Li Y."/>
            <person name="Wang J."/>
            <person name="Varshney R.K."/>
            <person name="Wang J."/>
            <person name="Ling H.Q."/>
            <person name="Wan P."/>
        </authorList>
    </citation>
    <scope>NUCLEOTIDE SEQUENCE</scope>
    <source>
        <strain evidence="4">cv. Jingnong 6</strain>
    </source>
</reference>
<evidence type="ECO:0000313" key="3">
    <source>
        <dbReference type="EMBL" id="KOM56877.1"/>
    </source>
</evidence>
<evidence type="ECO:0000313" key="2">
    <source>
        <dbReference type="EMBL" id="KAG2391598.1"/>
    </source>
</evidence>
<dbReference type="AlphaFoldDB" id="A0A0L9VPP9"/>
<feature type="compositionally biased region" description="Polar residues" evidence="1">
    <location>
        <begin position="124"/>
        <end position="135"/>
    </location>
</feature>
<protein>
    <submittedName>
        <fullName evidence="3">Uncharacterized protein</fullName>
    </submittedName>
</protein>
<dbReference type="EMBL" id="CM003380">
    <property type="protein sequence ID" value="KOM56877.1"/>
    <property type="molecule type" value="Genomic_DNA"/>
</dbReference>
<sequence>MGWEYETFLCKGGTISAFEGLLVKHEVKHISTLDSLRGTCKDPTGTVKTSVHHKTIDHLEIGPHLKVGSVKILQDVFGSDIGWPTDDLVRLSIPIVNNKPPTRSVDDILTKLISPLHSDKPEGSGSNKNNKNATN</sequence>